<dbReference type="EMBL" id="BNBA01000014">
    <property type="protein sequence ID" value="GHH54241.1"/>
    <property type="molecule type" value="Genomic_DNA"/>
</dbReference>
<evidence type="ECO:0000313" key="3">
    <source>
        <dbReference type="Proteomes" id="UP000623958"/>
    </source>
</evidence>
<proteinExistence type="predicted"/>
<dbReference type="Proteomes" id="UP000623958">
    <property type="component" value="Unassembled WGS sequence"/>
</dbReference>
<accession>A0A919KI81</accession>
<dbReference type="AlphaFoldDB" id="A0A919KI81"/>
<keyword evidence="3" id="KW-1185">Reference proteome</keyword>
<protein>
    <submittedName>
        <fullName evidence="2">Uncharacterized protein</fullName>
    </submittedName>
</protein>
<reference evidence="2" key="2">
    <citation type="submission" date="2020-09" db="EMBL/GenBank/DDBJ databases">
        <authorList>
            <person name="Sun Q."/>
            <person name="Ohkuma M."/>
        </authorList>
    </citation>
    <scope>NUCLEOTIDE SEQUENCE</scope>
    <source>
        <strain evidence="2">JCM 13306</strain>
    </source>
</reference>
<name>A0A919KI81_9XANT</name>
<feature type="signal peptide" evidence="1">
    <location>
        <begin position="1"/>
        <end position="23"/>
    </location>
</feature>
<reference evidence="2" key="1">
    <citation type="journal article" date="2014" name="Int. J. Syst. Evol. Microbiol.">
        <title>Complete genome sequence of Corynebacterium casei LMG S-19264T (=DSM 44701T), isolated from a smear-ripened cheese.</title>
        <authorList>
            <consortium name="US DOE Joint Genome Institute (JGI-PGF)"/>
            <person name="Walter F."/>
            <person name="Albersmeier A."/>
            <person name="Kalinowski J."/>
            <person name="Ruckert C."/>
        </authorList>
    </citation>
    <scope>NUCLEOTIDE SEQUENCE</scope>
    <source>
        <strain evidence="2">JCM 13306</strain>
    </source>
</reference>
<feature type="chain" id="PRO_5036696546" evidence="1">
    <location>
        <begin position="24"/>
        <end position="119"/>
    </location>
</feature>
<keyword evidence="1" id="KW-0732">Signal</keyword>
<evidence type="ECO:0000313" key="2">
    <source>
        <dbReference type="EMBL" id="GHH54241.1"/>
    </source>
</evidence>
<gene>
    <name evidence="2" type="ORF">GCM10009090_20740</name>
</gene>
<dbReference type="RefSeq" id="WP_140725051.1">
    <property type="nucleotide sequence ID" value="NZ_BNBA01000014.1"/>
</dbReference>
<organism evidence="2 3">
    <name type="scientific">Xanthomonas boreopolis</name>
    <dbReference type="NCBI Taxonomy" id="86183"/>
    <lineage>
        <taxon>Bacteria</taxon>
        <taxon>Pseudomonadati</taxon>
        <taxon>Pseudomonadota</taxon>
        <taxon>Gammaproteobacteria</taxon>
        <taxon>Lysobacterales</taxon>
        <taxon>Lysobacteraceae</taxon>
        <taxon>Xanthomonas</taxon>
    </lineage>
</organism>
<sequence>MSAMRLAVAGMAWMAALPSPARAQAPGEISPTVLGQLMGFVQNAYFNANRIGDMPRFPKDRAATQAEILAGAAAALRLQHQACSAVVDADYADDSGNRLAVRCAEGSYLIDAQRGTVLP</sequence>
<comment type="caution">
    <text evidence="2">The sequence shown here is derived from an EMBL/GenBank/DDBJ whole genome shotgun (WGS) entry which is preliminary data.</text>
</comment>
<evidence type="ECO:0000256" key="1">
    <source>
        <dbReference type="SAM" id="SignalP"/>
    </source>
</evidence>